<feature type="region of interest" description="Disordered" evidence="1">
    <location>
        <begin position="226"/>
        <end position="320"/>
    </location>
</feature>
<dbReference type="Proteomes" id="UP000006039">
    <property type="component" value="Unassembled WGS sequence"/>
</dbReference>
<protein>
    <submittedName>
        <fullName evidence="2 3">Uncharacterized protein</fullName>
    </submittedName>
</protein>
<accession>J3P920</accession>
<dbReference type="VEuPathDB" id="FungiDB:GGTG_10004"/>
<feature type="region of interest" description="Disordered" evidence="1">
    <location>
        <begin position="1"/>
        <end position="131"/>
    </location>
</feature>
<dbReference type="EMBL" id="GL385399">
    <property type="protein sequence ID" value="EJT73155.1"/>
    <property type="molecule type" value="Genomic_DNA"/>
</dbReference>
<dbReference type="EnsemblFungi" id="EJT73155">
    <property type="protein sequence ID" value="EJT73155"/>
    <property type="gene ID" value="GGTG_10004"/>
</dbReference>
<dbReference type="eggNOG" id="ENOG502SQ9B">
    <property type="taxonomic scope" value="Eukaryota"/>
</dbReference>
<keyword evidence="4" id="KW-1185">Reference proteome</keyword>
<feature type="compositionally biased region" description="Acidic residues" evidence="1">
    <location>
        <begin position="42"/>
        <end position="57"/>
    </location>
</feature>
<gene>
    <name evidence="3" type="primary">20350462</name>
    <name evidence="2" type="ORF">GGTG_10004</name>
</gene>
<reference evidence="2" key="3">
    <citation type="submission" date="2010-09" db="EMBL/GenBank/DDBJ databases">
        <title>Annotation of Gaeumannomyces graminis var. tritici R3-111a-1.</title>
        <authorList>
            <consortium name="The Broad Institute Genome Sequencing Platform"/>
            <person name="Ma L.-J."/>
            <person name="Dead R."/>
            <person name="Young S.K."/>
            <person name="Zeng Q."/>
            <person name="Gargeya S."/>
            <person name="Fitzgerald M."/>
            <person name="Haas B."/>
            <person name="Abouelleil A."/>
            <person name="Alvarado L."/>
            <person name="Arachchi H.M."/>
            <person name="Berlin A."/>
            <person name="Brown A."/>
            <person name="Chapman S.B."/>
            <person name="Chen Z."/>
            <person name="Dunbar C."/>
            <person name="Freedman E."/>
            <person name="Gearin G."/>
            <person name="Gellesch M."/>
            <person name="Goldberg J."/>
            <person name="Griggs A."/>
            <person name="Gujja S."/>
            <person name="Heiman D."/>
            <person name="Howarth C."/>
            <person name="Larson L."/>
            <person name="Lui A."/>
            <person name="MacDonald P.J.P."/>
            <person name="Mehta T."/>
            <person name="Montmayeur A."/>
            <person name="Murphy C."/>
            <person name="Neiman D."/>
            <person name="Pearson M."/>
            <person name="Priest M."/>
            <person name="Roberts A."/>
            <person name="Saif S."/>
            <person name="Shea T."/>
            <person name="Shenoy N."/>
            <person name="Sisk P."/>
            <person name="Stolte C."/>
            <person name="Sykes S."/>
            <person name="Yandava C."/>
            <person name="Wortman J."/>
            <person name="Nusbaum C."/>
            <person name="Birren B."/>
        </authorList>
    </citation>
    <scope>NUCLEOTIDE SEQUENCE</scope>
    <source>
        <strain evidence="2">R3-111a-1</strain>
    </source>
</reference>
<evidence type="ECO:0000256" key="1">
    <source>
        <dbReference type="SAM" id="MobiDB-lite"/>
    </source>
</evidence>
<evidence type="ECO:0000313" key="4">
    <source>
        <dbReference type="Proteomes" id="UP000006039"/>
    </source>
</evidence>
<feature type="compositionally biased region" description="Polar residues" evidence="1">
    <location>
        <begin position="566"/>
        <end position="576"/>
    </location>
</feature>
<dbReference type="HOGENOM" id="CLU_018058_0_0_1"/>
<dbReference type="OrthoDB" id="5399183at2759"/>
<reference evidence="4" key="1">
    <citation type="submission" date="2010-07" db="EMBL/GenBank/DDBJ databases">
        <title>The genome sequence of Gaeumannomyces graminis var. tritici strain R3-111a-1.</title>
        <authorList>
            <consortium name="The Broad Institute Genome Sequencing Platform"/>
            <person name="Ma L.-J."/>
            <person name="Dead R."/>
            <person name="Young S."/>
            <person name="Zeng Q."/>
            <person name="Koehrsen M."/>
            <person name="Alvarado L."/>
            <person name="Berlin A."/>
            <person name="Chapman S.B."/>
            <person name="Chen Z."/>
            <person name="Freedman E."/>
            <person name="Gellesch M."/>
            <person name="Goldberg J."/>
            <person name="Griggs A."/>
            <person name="Gujja S."/>
            <person name="Heilman E.R."/>
            <person name="Heiman D."/>
            <person name="Hepburn T."/>
            <person name="Howarth C."/>
            <person name="Jen D."/>
            <person name="Larson L."/>
            <person name="Mehta T."/>
            <person name="Neiman D."/>
            <person name="Pearson M."/>
            <person name="Roberts A."/>
            <person name="Saif S."/>
            <person name="Shea T."/>
            <person name="Shenoy N."/>
            <person name="Sisk P."/>
            <person name="Stolte C."/>
            <person name="Sykes S."/>
            <person name="Walk T."/>
            <person name="White J."/>
            <person name="Yandava C."/>
            <person name="Haas B."/>
            <person name="Nusbaum C."/>
            <person name="Birren B."/>
        </authorList>
    </citation>
    <scope>NUCLEOTIDE SEQUENCE [LARGE SCALE GENOMIC DNA]</scope>
    <source>
        <strain evidence="4">R3-111a-1</strain>
    </source>
</reference>
<reference evidence="3" key="5">
    <citation type="submission" date="2018-04" db="UniProtKB">
        <authorList>
            <consortium name="EnsemblFungi"/>
        </authorList>
    </citation>
    <scope>IDENTIFICATION</scope>
    <source>
        <strain evidence="3">R3-111a-1</strain>
    </source>
</reference>
<feature type="compositionally biased region" description="Acidic residues" evidence="1">
    <location>
        <begin position="81"/>
        <end position="121"/>
    </location>
</feature>
<feature type="region of interest" description="Disordered" evidence="1">
    <location>
        <begin position="413"/>
        <end position="483"/>
    </location>
</feature>
<feature type="region of interest" description="Disordered" evidence="1">
    <location>
        <begin position="158"/>
        <end position="177"/>
    </location>
</feature>
<name>J3P920_GAET3</name>
<feature type="compositionally biased region" description="Acidic residues" evidence="1">
    <location>
        <begin position="413"/>
        <end position="426"/>
    </location>
</feature>
<proteinExistence type="predicted"/>
<organism evidence="2">
    <name type="scientific">Gaeumannomyces tritici (strain R3-111a-1)</name>
    <name type="common">Wheat and barley take-all root rot fungus</name>
    <name type="synonym">Gaeumannomyces graminis var. tritici</name>
    <dbReference type="NCBI Taxonomy" id="644352"/>
    <lineage>
        <taxon>Eukaryota</taxon>
        <taxon>Fungi</taxon>
        <taxon>Dikarya</taxon>
        <taxon>Ascomycota</taxon>
        <taxon>Pezizomycotina</taxon>
        <taxon>Sordariomycetes</taxon>
        <taxon>Sordariomycetidae</taxon>
        <taxon>Magnaporthales</taxon>
        <taxon>Magnaporthaceae</taxon>
        <taxon>Gaeumannomyces</taxon>
    </lineage>
</organism>
<dbReference type="RefSeq" id="XP_009226129.1">
    <property type="nucleotide sequence ID" value="XM_009227865.1"/>
</dbReference>
<evidence type="ECO:0000313" key="2">
    <source>
        <dbReference type="EMBL" id="EJT73155.1"/>
    </source>
</evidence>
<reference evidence="2" key="2">
    <citation type="submission" date="2010-07" db="EMBL/GenBank/DDBJ databases">
        <authorList>
            <consortium name="The Broad Institute Genome Sequencing Platform"/>
            <consortium name="Broad Institute Genome Sequencing Center for Infectious Disease"/>
            <person name="Ma L.-J."/>
            <person name="Dead R."/>
            <person name="Young S."/>
            <person name="Zeng Q."/>
            <person name="Koehrsen M."/>
            <person name="Alvarado L."/>
            <person name="Berlin A."/>
            <person name="Chapman S.B."/>
            <person name="Chen Z."/>
            <person name="Freedman E."/>
            <person name="Gellesch M."/>
            <person name="Goldberg J."/>
            <person name="Griggs A."/>
            <person name="Gujja S."/>
            <person name="Heilman E.R."/>
            <person name="Heiman D."/>
            <person name="Hepburn T."/>
            <person name="Howarth C."/>
            <person name="Jen D."/>
            <person name="Larson L."/>
            <person name="Mehta T."/>
            <person name="Neiman D."/>
            <person name="Pearson M."/>
            <person name="Roberts A."/>
            <person name="Saif S."/>
            <person name="Shea T."/>
            <person name="Shenoy N."/>
            <person name="Sisk P."/>
            <person name="Stolte C."/>
            <person name="Sykes S."/>
            <person name="Walk T."/>
            <person name="White J."/>
            <person name="Yandava C."/>
            <person name="Haas B."/>
            <person name="Nusbaum C."/>
            <person name="Birren B."/>
        </authorList>
    </citation>
    <scope>NUCLEOTIDE SEQUENCE</scope>
    <source>
        <strain evidence="2">R3-111a-1</strain>
    </source>
</reference>
<sequence length="605" mass="66491">MSRNARQKAPSTPKVKRRRRVSDTSSSSLDLSDDGGYSGVDDVSDSEDNDEEDVEAAEAEHIIDRALHNKHPVLPPRPVLESDDDGDDEEAVYDDENDEDDEADADDNDNDNDNDNEDVDDNSSWNGILSDVEDNTVLNHGFVPKEPPVVERHVRFAGVPDSDTDSTTSDVSDHGDFFPDIFVEQTSLDPAFRREIEDDRDDSSNSGSFWDFHEAYETAFNSPGLVKNVSDDDTPLATPAASRVISEASTPVPDDYQDLDGYETDGDTTEEDVPDPPIRRKQPVRRVQTVEVSSDSDTEKPAKPRRRGKPRVGRFDLDSSGTKPIAVVNPISRKMMIFTPQRLRRLDLSPESFNLDMFNNPSMLQASPILSNSGTLMFGAMFSSNTFGDFMNTQPVGPAEAFFSATSDAFADDSDSEVDASEEDDAEKSLKIEDFVTFEETSSGDEGEGEGDGGDTNAWEDDTNDGVMSTPGRRPSTAASAVSDANPDIHPLFAHFDSNSDAVGAFRRNQVNQQLILSDKATKESLLFSNAYSMGTIRGVRSDSLSNLAAPLTPARRRKNTMDMHSNLQSSPLENMSQKRKASSSMTEASHKRHRSISDVQSLQI</sequence>
<dbReference type="GeneID" id="20350462"/>
<feature type="compositionally biased region" description="Basic residues" evidence="1">
    <location>
        <begin position="303"/>
        <end position="312"/>
    </location>
</feature>
<dbReference type="AlphaFoldDB" id="J3P920"/>
<feature type="compositionally biased region" description="Acidic residues" evidence="1">
    <location>
        <begin position="442"/>
        <end position="464"/>
    </location>
</feature>
<feature type="region of interest" description="Disordered" evidence="1">
    <location>
        <begin position="566"/>
        <end position="605"/>
    </location>
</feature>
<feature type="compositionally biased region" description="Acidic residues" evidence="1">
    <location>
        <begin position="255"/>
        <end position="274"/>
    </location>
</feature>
<reference evidence="3" key="4">
    <citation type="journal article" date="2015" name="G3 (Bethesda)">
        <title>Genome sequences of three phytopathogenic species of the Magnaporthaceae family of fungi.</title>
        <authorList>
            <person name="Okagaki L.H."/>
            <person name="Nunes C.C."/>
            <person name="Sailsbery J."/>
            <person name="Clay B."/>
            <person name="Brown D."/>
            <person name="John T."/>
            <person name="Oh Y."/>
            <person name="Young N."/>
            <person name="Fitzgerald M."/>
            <person name="Haas B.J."/>
            <person name="Zeng Q."/>
            <person name="Young S."/>
            <person name="Adiconis X."/>
            <person name="Fan L."/>
            <person name="Levin J.Z."/>
            <person name="Mitchell T.K."/>
            <person name="Okubara P.A."/>
            <person name="Farman M.L."/>
            <person name="Kohn L.M."/>
            <person name="Birren B."/>
            <person name="Ma L.-J."/>
            <person name="Dean R.A."/>
        </authorList>
    </citation>
    <scope>NUCLEOTIDE SEQUENCE</scope>
    <source>
        <strain evidence="3">R3-111a-1</strain>
    </source>
</reference>
<evidence type="ECO:0000313" key="3">
    <source>
        <dbReference type="EnsemblFungi" id="EJT73155"/>
    </source>
</evidence>
<dbReference type="STRING" id="644352.J3P920"/>
<feature type="compositionally biased region" description="Basic and acidic residues" evidence="1">
    <location>
        <begin position="58"/>
        <end position="67"/>
    </location>
</feature>